<dbReference type="PANTHER" id="PTHR37540">
    <property type="entry name" value="TRANSCRIPTION FACTOR (ACR-2), PUTATIVE-RELATED-RELATED"/>
    <property type="match status" value="1"/>
</dbReference>
<sequence>MSAKFTFVAVKGAGKPQGSDRTLIRSHCMQGKNKREDSRRSMKKKKKQLNAAAPEENPETLAAIHWYPTPSSNIPYTLRIDHLSQNLIYKFLMCDVLLVEPVVETQISPIENCVDFDVFETTSNNPHLNDPLFSHAMTFIRSAIQDLALVNQRPSHITYNHLSQTLALLNKDLSTEAAYQKETTLHIVIMLTLLSVVFRDWNAAGAHMNGLMRIIDLRGGASYLNTRPKMRYQIDRLTTAWTLSSGSRAPQITLPSFSWTTLCTLEPFNTHPCVHIYPLRAILDADLYAIFHDLQHIATAINITIDSQIKFHGNCFQKLISHLQYRIQHIERTLKHHVDELVCLGMLCILTTSFKIPKRKIPYTYLQDRIRVAFEHPETSPLIRLNPSAVFWVVMMGLVSVVDLDEGWVREAWGLFKVQKDAGWATARRGLMEMVWIECLHDRLGEKAYTRLMGERDMRIDDPLAL</sequence>
<evidence type="ECO:0000256" key="1">
    <source>
        <dbReference type="SAM" id="MobiDB-lite"/>
    </source>
</evidence>
<evidence type="ECO:0008006" key="4">
    <source>
        <dbReference type="Google" id="ProtNLM"/>
    </source>
</evidence>
<dbReference type="AlphaFoldDB" id="A0A6A5WLI0"/>
<dbReference type="OrthoDB" id="4158087at2759"/>
<dbReference type="Proteomes" id="UP000799779">
    <property type="component" value="Unassembled WGS sequence"/>
</dbReference>
<accession>A0A6A5WLI0</accession>
<organism evidence="2 3">
    <name type="scientific">Amniculicola lignicola CBS 123094</name>
    <dbReference type="NCBI Taxonomy" id="1392246"/>
    <lineage>
        <taxon>Eukaryota</taxon>
        <taxon>Fungi</taxon>
        <taxon>Dikarya</taxon>
        <taxon>Ascomycota</taxon>
        <taxon>Pezizomycotina</taxon>
        <taxon>Dothideomycetes</taxon>
        <taxon>Pleosporomycetidae</taxon>
        <taxon>Pleosporales</taxon>
        <taxon>Amniculicolaceae</taxon>
        <taxon>Amniculicola</taxon>
    </lineage>
</organism>
<evidence type="ECO:0000313" key="3">
    <source>
        <dbReference type="Proteomes" id="UP000799779"/>
    </source>
</evidence>
<dbReference type="EMBL" id="ML977603">
    <property type="protein sequence ID" value="KAF1998496.1"/>
    <property type="molecule type" value="Genomic_DNA"/>
</dbReference>
<proteinExistence type="predicted"/>
<gene>
    <name evidence="2" type="ORF">P154DRAFT_621637</name>
</gene>
<name>A0A6A5WLI0_9PLEO</name>
<reference evidence="2" key="1">
    <citation type="journal article" date="2020" name="Stud. Mycol.">
        <title>101 Dothideomycetes genomes: a test case for predicting lifestyles and emergence of pathogens.</title>
        <authorList>
            <person name="Haridas S."/>
            <person name="Albert R."/>
            <person name="Binder M."/>
            <person name="Bloem J."/>
            <person name="Labutti K."/>
            <person name="Salamov A."/>
            <person name="Andreopoulos B."/>
            <person name="Baker S."/>
            <person name="Barry K."/>
            <person name="Bills G."/>
            <person name="Bluhm B."/>
            <person name="Cannon C."/>
            <person name="Castanera R."/>
            <person name="Culley D."/>
            <person name="Daum C."/>
            <person name="Ezra D."/>
            <person name="Gonzalez J."/>
            <person name="Henrissat B."/>
            <person name="Kuo A."/>
            <person name="Liang C."/>
            <person name="Lipzen A."/>
            <person name="Lutzoni F."/>
            <person name="Magnuson J."/>
            <person name="Mondo S."/>
            <person name="Nolan M."/>
            <person name="Ohm R."/>
            <person name="Pangilinan J."/>
            <person name="Park H.-J."/>
            <person name="Ramirez L."/>
            <person name="Alfaro M."/>
            <person name="Sun H."/>
            <person name="Tritt A."/>
            <person name="Yoshinaga Y."/>
            <person name="Zwiers L.-H."/>
            <person name="Turgeon B."/>
            <person name="Goodwin S."/>
            <person name="Spatafora J."/>
            <person name="Crous P."/>
            <person name="Grigoriev I."/>
        </authorList>
    </citation>
    <scope>NUCLEOTIDE SEQUENCE</scope>
    <source>
        <strain evidence="2">CBS 123094</strain>
    </source>
</reference>
<evidence type="ECO:0000313" key="2">
    <source>
        <dbReference type="EMBL" id="KAF1998496.1"/>
    </source>
</evidence>
<dbReference type="PANTHER" id="PTHR37540:SF5">
    <property type="entry name" value="TRANSCRIPTION FACTOR DOMAIN-CONTAINING PROTEIN"/>
    <property type="match status" value="1"/>
</dbReference>
<feature type="region of interest" description="Disordered" evidence="1">
    <location>
        <begin position="28"/>
        <end position="56"/>
    </location>
</feature>
<protein>
    <recommendedName>
        <fullName evidence="4">Transcription factor domain-containing protein</fullName>
    </recommendedName>
</protein>
<keyword evidence="3" id="KW-1185">Reference proteome</keyword>